<keyword evidence="6" id="KW-0704">Schiff base</keyword>
<dbReference type="Pfam" id="PF01680">
    <property type="entry name" value="SOR_SNZ"/>
    <property type="match status" value="1"/>
</dbReference>
<dbReference type="EMBL" id="PHWZ01000503">
    <property type="protein sequence ID" value="TEY37837.1"/>
    <property type="molecule type" value="Genomic_DNA"/>
</dbReference>
<reference evidence="11 12" key="1">
    <citation type="submission" date="2017-11" db="EMBL/GenBank/DDBJ databases">
        <title>Comparative genomics of Botrytis spp.</title>
        <authorList>
            <person name="Valero-Jimenez C.A."/>
            <person name="Tapia P."/>
            <person name="Veloso J."/>
            <person name="Silva-Moreno E."/>
            <person name="Staats M."/>
            <person name="Valdes J.H."/>
            <person name="Van Kan J.A.L."/>
        </authorList>
    </citation>
    <scope>NUCLEOTIDE SEQUENCE [LARGE SCALE GENOMIC DNA]</scope>
    <source>
        <strain evidence="11 12">MUCL2830</strain>
    </source>
</reference>
<evidence type="ECO:0000256" key="2">
    <source>
        <dbReference type="ARBA" id="ARBA00007281"/>
    </source>
</evidence>
<comment type="pathway">
    <text evidence="1">Cofactor biosynthesis; pyridoxal 5'-phosphate biosynthesis.</text>
</comment>
<dbReference type="GO" id="GO:0008615">
    <property type="term" value="P:pyridoxine biosynthetic process"/>
    <property type="evidence" value="ECO:0007669"/>
    <property type="project" value="TreeGrafter"/>
</dbReference>
<keyword evidence="4" id="KW-0663">Pyridoxal phosphate</keyword>
<evidence type="ECO:0000256" key="3">
    <source>
        <dbReference type="ARBA" id="ARBA00012084"/>
    </source>
</evidence>
<organism evidence="11 12">
    <name type="scientific">Botryotinia calthae</name>
    <dbReference type="NCBI Taxonomy" id="38488"/>
    <lineage>
        <taxon>Eukaryota</taxon>
        <taxon>Fungi</taxon>
        <taxon>Dikarya</taxon>
        <taxon>Ascomycota</taxon>
        <taxon>Pezizomycotina</taxon>
        <taxon>Leotiomycetes</taxon>
        <taxon>Helotiales</taxon>
        <taxon>Sclerotiniaceae</taxon>
        <taxon>Botryotinia</taxon>
    </lineage>
</organism>
<protein>
    <recommendedName>
        <fullName evidence="3">pyridoxal 5'-phosphate synthase (glutamine hydrolyzing)</fullName>
        <ecNumber evidence="3">4.3.3.6</ecNumber>
    </recommendedName>
</protein>
<dbReference type="UniPathway" id="UPA00245"/>
<dbReference type="InterPro" id="IPR033755">
    <property type="entry name" value="PdxS/SNZ_N"/>
</dbReference>
<name>A0A4Y8CLA5_9HELO</name>
<dbReference type="InterPro" id="IPR001852">
    <property type="entry name" value="PdxS/SNZ"/>
</dbReference>
<evidence type="ECO:0000256" key="8">
    <source>
        <dbReference type="ARBA" id="ARBA00047992"/>
    </source>
</evidence>
<dbReference type="GO" id="GO:0042823">
    <property type="term" value="P:pyridoxal phosphate biosynthetic process"/>
    <property type="evidence" value="ECO:0007669"/>
    <property type="project" value="UniProtKB-UniPathway"/>
</dbReference>
<dbReference type="HAMAP" id="MF_01824">
    <property type="entry name" value="PdxS"/>
    <property type="match status" value="1"/>
</dbReference>
<dbReference type="PANTHER" id="PTHR31829:SF0">
    <property type="entry name" value="PYRIDOXAL 5'-PHOSPHATE SYNTHASE SUBUNIT SNZ1-RELATED"/>
    <property type="match status" value="1"/>
</dbReference>
<feature type="domain" description="PdxS/SNZ N-terminal" evidence="10">
    <location>
        <begin position="91"/>
        <end position="296"/>
    </location>
</feature>
<evidence type="ECO:0000313" key="12">
    <source>
        <dbReference type="Proteomes" id="UP000297299"/>
    </source>
</evidence>
<dbReference type="FunFam" id="3.20.20.70:FF:000001">
    <property type="entry name" value="Pyridoxine biosynthesis protein PDX1"/>
    <property type="match status" value="1"/>
</dbReference>
<comment type="caution">
    <text evidence="11">The sequence shown here is derived from an EMBL/GenBank/DDBJ whole genome shotgun (WGS) entry which is preliminary data.</text>
</comment>
<sequence>MYTLTTYLPTRVHTYWISISRLCSSFILHFLHFLPTDLLIYILHLFLSQLAFSSLLSSSILNSPPKMSNELPTSATNGNGNGHGNNISSTFVVKAGLARMLKGGVIMDVVNAEQARIAEEAGAVAVMALERVPADIRAQGGVARMSDPKMIREIMETVTIPVMAKARIGHFVECQILQSIGVDYIDESEVLTPADALHHVEKHPFTIPFVCGCRNLGEALRRISEGAAMIRTKGEAGTGDVIEAVRHQRQVTAEIRAASLMSDEELRILAKDIQAPFELLKETAKLGRLPVVNFAAGGIATPADAALMMQLGCDGVFVGSGIFKSGDAAKRARAIVQATTHFNDPKVLAEVSEDLGEAMVGLNCGTMDPKEKMQGRGW</sequence>
<evidence type="ECO:0000256" key="5">
    <source>
        <dbReference type="ARBA" id="ARBA00023239"/>
    </source>
</evidence>
<dbReference type="CDD" id="cd04727">
    <property type="entry name" value="pdxS"/>
    <property type="match status" value="1"/>
</dbReference>
<gene>
    <name evidence="11" type="ORF">BOTCAL_0504g00120</name>
</gene>
<dbReference type="AlphaFoldDB" id="A0A4Y8CLA5"/>
<dbReference type="PROSITE" id="PS51129">
    <property type="entry name" value="PDXS_SNZ_2"/>
    <property type="match status" value="1"/>
</dbReference>
<evidence type="ECO:0000256" key="6">
    <source>
        <dbReference type="ARBA" id="ARBA00023270"/>
    </source>
</evidence>
<dbReference type="NCBIfam" id="NF003215">
    <property type="entry name" value="PRK04180.1"/>
    <property type="match status" value="1"/>
</dbReference>
<evidence type="ECO:0000256" key="9">
    <source>
        <dbReference type="PROSITE-ProRule" id="PRU00481"/>
    </source>
</evidence>
<evidence type="ECO:0000313" key="11">
    <source>
        <dbReference type="EMBL" id="TEY37837.1"/>
    </source>
</evidence>
<accession>A0A4Y8CLA5</accession>
<dbReference type="OrthoDB" id="1660966at2759"/>
<dbReference type="SUPFAM" id="SSF51366">
    <property type="entry name" value="Ribulose-phoshate binding barrel"/>
    <property type="match status" value="1"/>
</dbReference>
<dbReference type="Proteomes" id="UP000297299">
    <property type="component" value="Unassembled WGS sequence"/>
</dbReference>
<dbReference type="PANTHER" id="PTHR31829">
    <property type="entry name" value="PYRIDOXAL 5'-PHOSPHATE SYNTHASE SUBUNIT SNZ1-RELATED"/>
    <property type="match status" value="1"/>
</dbReference>
<evidence type="ECO:0000259" key="10">
    <source>
        <dbReference type="Pfam" id="PF01680"/>
    </source>
</evidence>
<keyword evidence="12" id="KW-1185">Reference proteome</keyword>
<dbReference type="STRING" id="38488.A0A4Y8CLA5"/>
<comment type="catalytic activity">
    <reaction evidence="8">
        <text>aldehydo-D-ribose 5-phosphate + D-glyceraldehyde 3-phosphate + L-glutamine = pyridoxal 5'-phosphate + L-glutamate + phosphate + 3 H2O + H(+)</text>
        <dbReference type="Rhea" id="RHEA:31507"/>
        <dbReference type="ChEBI" id="CHEBI:15377"/>
        <dbReference type="ChEBI" id="CHEBI:15378"/>
        <dbReference type="ChEBI" id="CHEBI:29985"/>
        <dbReference type="ChEBI" id="CHEBI:43474"/>
        <dbReference type="ChEBI" id="CHEBI:58273"/>
        <dbReference type="ChEBI" id="CHEBI:58359"/>
        <dbReference type="ChEBI" id="CHEBI:59776"/>
        <dbReference type="ChEBI" id="CHEBI:597326"/>
        <dbReference type="EC" id="4.3.3.6"/>
    </reaction>
</comment>
<dbReference type="EC" id="4.3.3.6" evidence="3"/>
<dbReference type="GO" id="GO:0006520">
    <property type="term" value="P:amino acid metabolic process"/>
    <property type="evidence" value="ECO:0007669"/>
    <property type="project" value="TreeGrafter"/>
</dbReference>
<keyword evidence="5" id="KW-0456">Lyase</keyword>
<comment type="function">
    <text evidence="7">Catalyzes the formation of pyridoxal 5'-phosphate from ribose 5-phosphate (RBP), glyceraldehyde 3-phosphate (G3P) and ammonia. The ammonia is provided by PDX2. Can also use ribulose 5-phosphate and dihydroxyacetone phosphate as substrates, resulting from enzyme-catalyzed isomerization of RBP and G3P, respectively. Also plays an indirect role in resistance to singlet oxygen-generating photosensitizers.</text>
</comment>
<dbReference type="NCBIfam" id="TIGR00343">
    <property type="entry name" value="pyridoxal 5'-phosphate synthase lyase subunit PdxS"/>
    <property type="match status" value="1"/>
</dbReference>
<comment type="similarity">
    <text evidence="2 9">Belongs to the PdxS/SNZ family.</text>
</comment>
<dbReference type="InterPro" id="IPR011060">
    <property type="entry name" value="RibuloseP-bd_barrel"/>
</dbReference>
<evidence type="ECO:0000256" key="7">
    <source>
        <dbReference type="ARBA" id="ARBA00037142"/>
    </source>
</evidence>
<evidence type="ECO:0000256" key="4">
    <source>
        <dbReference type="ARBA" id="ARBA00022898"/>
    </source>
</evidence>
<dbReference type="PROSITE" id="PS01235">
    <property type="entry name" value="PDXS_SNZ_1"/>
    <property type="match status" value="1"/>
</dbReference>
<proteinExistence type="inferred from homology"/>
<evidence type="ECO:0000256" key="1">
    <source>
        <dbReference type="ARBA" id="ARBA00004737"/>
    </source>
</evidence>
<dbReference type="Gene3D" id="3.20.20.70">
    <property type="entry name" value="Aldolase class I"/>
    <property type="match status" value="1"/>
</dbReference>
<dbReference type="InterPro" id="IPR013785">
    <property type="entry name" value="Aldolase_TIM"/>
</dbReference>
<dbReference type="GO" id="GO:0036381">
    <property type="term" value="F:pyridoxal 5'-phosphate synthase (glutamine hydrolysing) activity"/>
    <property type="evidence" value="ECO:0007669"/>
    <property type="project" value="UniProtKB-EC"/>
</dbReference>